<dbReference type="Pfam" id="PF01047">
    <property type="entry name" value="MarR"/>
    <property type="match status" value="1"/>
</dbReference>
<evidence type="ECO:0000259" key="4">
    <source>
        <dbReference type="PROSITE" id="PS50995"/>
    </source>
</evidence>
<protein>
    <submittedName>
        <fullName evidence="5">MarR family transcriptional regulator</fullName>
    </submittedName>
</protein>
<sequence length="164" mass="19472">MINSDNTSRLSFEGEYRVDSIDIRDSIGFLATKLREKLSFAFDEYTKAQYELEHKQVGILWVCLNQEISQIKLCDYIQVDKNYVRILLDNMEQKGFIYRQRNPKNRQQNLILLTDSGKEIAKKSYKYMLKMQKKLLLSHIDSDEIETLHRILFKLFEGDFDTSD</sequence>
<dbReference type="SUPFAM" id="SSF46785">
    <property type="entry name" value="Winged helix' DNA-binding domain"/>
    <property type="match status" value="1"/>
</dbReference>
<evidence type="ECO:0000256" key="1">
    <source>
        <dbReference type="ARBA" id="ARBA00023015"/>
    </source>
</evidence>
<dbReference type="InterPro" id="IPR036390">
    <property type="entry name" value="WH_DNA-bd_sf"/>
</dbReference>
<dbReference type="Gene3D" id="1.10.10.10">
    <property type="entry name" value="Winged helix-like DNA-binding domain superfamily/Winged helix DNA-binding domain"/>
    <property type="match status" value="1"/>
</dbReference>
<proteinExistence type="predicted"/>
<accession>A0A3D8IAI7</accession>
<dbReference type="Proteomes" id="UP000256379">
    <property type="component" value="Unassembled WGS sequence"/>
</dbReference>
<dbReference type="InterPro" id="IPR000835">
    <property type="entry name" value="HTH_MarR-typ"/>
</dbReference>
<feature type="domain" description="HTH marR-type" evidence="4">
    <location>
        <begin position="24"/>
        <end position="157"/>
    </location>
</feature>
<dbReference type="SMART" id="SM00347">
    <property type="entry name" value="HTH_MARR"/>
    <property type="match status" value="1"/>
</dbReference>
<name>A0A3D8IAI7_9HELI</name>
<keyword evidence="3" id="KW-0804">Transcription</keyword>
<dbReference type="PANTHER" id="PTHR42756">
    <property type="entry name" value="TRANSCRIPTIONAL REGULATOR, MARR"/>
    <property type="match status" value="1"/>
</dbReference>
<dbReference type="OrthoDB" id="9808725at2"/>
<evidence type="ECO:0000256" key="2">
    <source>
        <dbReference type="ARBA" id="ARBA00023125"/>
    </source>
</evidence>
<evidence type="ECO:0000256" key="3">
    <source>
        <dbReference type="ARBA" id="ARBA00023163"/>
    </source>
</evidence>
<dbReference type="GO" id="GO:0003677">
    <property type="term" value="F:DNA binding"/>
    <property type="evidence" value="ECO:0007669"/>
    <property type="project" value="UniProtKB-KW"/>
</dbReference>
<gene>
    <name evidence="5" type="ORF">CQA53_09615</name>
</gene>
<dbReference type="EMBL" id="NXLQ01000036">
    <property type="protein sequence ID" value="RDU62065.1"/>
    <property type="molecule type" value="Genomic_DNA"/>
</dbReference>
<evidence type="ECO:0000313" key="5">
    <source>
        <dbReference type="EMBL" id="RDU62065.1"/>
    </source>
</evidence>
<keyword evidence="2" id="KW-0238">DNA-binding</keyword>
<dbReference type="PRINTS" id="PR00598">
    <property type="entry name" value="HTHMARR"/>
</dbReference>
<dbReference type="InterPro" id="IPR036388">
    <property type="entry name" value="WH-like_DNA-bd_sf"/>
</dbReference>
<dbReference type="PANTHER" id="PTHR42756:SF1">
    <property type="entry name" value="TRANSCRIPTIONAL REPRESSOR OF EMRAB OPERON"/>
    <property type="match status" value="1"/>
</dbReference>
<dbReference type="AlphaFoldDB" id="A0A3D8IAI7"/>
<evidence type="ECO:0000313" key="6">
    <source>
        <dbReference type="Proteomes" id="UP000256379"/>
    </source>
</evidence>
<comment type="caution">
    <text evidence="5">The sequence shown here is derived from an EMBL/GenBank/DDBJ whole genome shotgun (WGS) entry which is preliminary data.</text>
</comment>
<dbReference type="GO" id="GO:0003700">
    <property type="term" value="F:DNA-binding transcription factor activity"/>
    <property type="evidence" value="ECO:0007669"/>
    <property type="project" value="InterPro"/>
</dbReference>
<keyword evidence="6" id="KW-1185">Reference proteome</keyword>
<keyword evidence="1" id="KW-0805">Transcription regulation</keyword>
<organism evidence="5 6">
    <name type="scientific">Helicobacter didelphidarum</name>
    <dbReference type="NCBI Taxonomy" id="2040648"/>
    <lineage>
        <taxon>Bacteria</taxon>
        <taxon>Pseudomonadati</taxon>
        <taxon>Campylobacterota</taxon>
        <taxon>Epsilonproteobacteria</taxon>
        <taxon>Campylobacterales</taxon>
        <taxon>Helicobacteraceae</taxon>
        <taxon>Helicobacter</taxon>
    </lineage>
</organism>
<dbReference type="PROSITE" id="PS50995">
    <property type="entry name" value="HTH_MARR_2"/>
    <property type="match status" value="1"/>
</dbReference>
<reference evidence="5 6" key="1">
    <citation type="submission" date="2018-04" db="EMBL/GenBank/DDBJ databases">
        <title>Novel Campyloabacter and Helicobacter Species and Strains.</title>
        <authorList>
            <person name="Mannion A.J."/>
            <person name="Shen Z."/>
            <person name="Fox J.G."/>
        </authorList>
    </citation>
    <scope>NUCLEOTIDE SEQUENCE [LARGE SCALE GENOMIC DNA]</scope>
    <source>
        <strain evidence="5 6">MIT 17-337</strain>
    </source>
</reference>